<evidence type="ECO:0000313" key="3">
    <source>
        <dbReference type="EMBL" id="RFS22723.1"/>
    </source>
</evidence>
<accession>A0A3E1YAI0</accession>
<keyword evidence="2" id="KW-0472">Membrane</keyword>
<feature type="compositionally biased region" description="Polar residues" evidence="1">
    <location>
        <begin position="74"/>
        <end position="95"/>
    </location>
</feature>
<dbReference type="AlphaFoldDB" id="A0A3E1YAI0"/>
<feature type="compositionally biased region" description="Polar residues" evidence="1">
    <location>
        <begin position="159"/>
        <end position="182"/>
    </location>
</feature>
<feature type="region of interest" description="Disordered" evidence="1">
    <location>
        <begin position="203"/>
        <end position="222"/>
    </location>
</feature>
<keyword evidence="2" id="KW-0812">Transmembrane</keyword>
<feature type="region of interest" description="Disordered" evidence="1">
    <location>
        <begin position="237"/>
        <end position="260"/>
    </location>
</feature>
<feature type="region of interest" description="Disordered" evidence="1">
    <location>
        <begin position="74"/>
        <end position="109"/>
    </location>
</feature>
<proteinExistence type="predicted"/>
<name>A0A3E1YAI0_9BACT</name>
<evidence type="ECO:0000256" key="1">
    <source>
        <dbReference type="SAM" id="MobiDB-lite"/>
    </source>
</evidence>
<sequence length="547" mass="61222">MPVSEYNSHNDLPDEQLPINIPSADEGWRLMQPLLDAKIPVHRSGKYSMGKVLLGIASLLVIATLVLFLHHSSSNTDKQSGIKDSTYSKSNSNPDNYREAKNDSQFIQGSNKEKQYISNSYNDHETRNDSPFIQKFNIEKSLISDSDNDHAPRNDLQFARQSQKAKLSTSNSDNNQTAGNNFQLNQEVSKGKKYMANSNGELLVNNDTQPGEESIKGRENKTPVTSIKSILKKSGNIISAKNNPQPKVESGKGTQNNKQLINPKQEINIIQKENGRTETAGQNAAFSEKHINAEDQKNVSVENNKLEILSLPLNSNISKLLNTPMAINNRGITGKKTNPPGGLELQLQWNYLLSSIGNSYYTINPNGDKQFYRYFVPAVRLIYLKPKSGWSLDIKPMDFQLYNDIIYDKVDGGMSSSGGTLDIYMLSKTFGYSISASYHHKIVNNWWATAGAELYVAQNTNIRVSAIKDSLSPRVITSRSEKSALWKHIGQLQGNAIGEIYYNAPRWQGGIRMAIPAYRQAKDSVGQLLKSNMRVELLFRFKIPLKK</sequence>
<reference evidence="3 4" key="1">
    <citation type="submission" date="2018-07" db="EMBL/GenBank/DDBJ databases">
        <title>Chitinophaga K2CV101002-2 sp. nov., isolated from a monsoon evergreen broad-leaved forest soil.</title>
        <authorList>
            <person name="Lv Y."/>
        </authorList>
    </citation>
    <scope>NUCLEOTIDE SEQUENCE [LARGE SCALE GENOMIC DNA]</scope>
    <source>
        <strain evidence="3 4">GDMCC 1.1288</strain>
    </source>
</reference>
<evidence type="ECO:0000313" key="4">
    <source>
        <dbReference type="Proteomes" id="UP000260644"/>
    </source>
</evidence>
<feature type="region of interest" description="Disordered" evidence="1">
    <location>
        <begin position="158"/>
        <end position="182"/>
    </location>
</feature>
<protein>
    <submittedName>
        <fullName evidence="3">Uncharacterized protein</fullName>
    </submittedName>
</protein>
<keyword evidence="4" id="KW-1185">Reference proteome</keyword>
<keyword evidence="2" id="KW-1133">Transmembrane helix</keyword>
<dbReference type="Proteomes" id="UP000260644">
    <property type="component" value="Unassembled WGS sequence"/>
</dbReference>
<gene>
    <name evidence="3" type="ORF">DVR12_13090</name>
</gene>
<comment type="caution">
    <text evidence="3">The sequence shown here is derived from an EMBL/GenBank/DDBJ whole genome shotgun (WGS) entry which is preliminary data.</text>
</comment>
<dbReference type="EMBL" id="QPMM01000006">
    <property type="protein sequence ID" value="RFS22723.1"/>
    <property type="molecule type" value="Genomic_DNA"/>
</dbReference>
<evidence type="ECO:0000256" key="2">
    <source>
        <dbReference type="SAM" id="Phobius"/>
    </source>
</evidence>
<feature type="transmembrane region" description="Helical" evidence="2">
    <location>
        <begin position="52"/>
        <end position="70"/>
    </location>
</feature>
<organism evidence="3 4">
    <name type="scientific">Chitinophaga silvatica</name>
    <dbReference type="NCBI Taxonomy" id="2282649"/>
    <lineage>
        <taxon>Bacteria</taxon>
        <taxon>Pseudomonadati</taxon>
        <taxon>Bacteroidota</taxon>
        <taxon>Chitinophagia</taxon>
        <taxon>Chitinophagales</taxon>
        <taxon>Chitinophagaceae</taxon>
        <taxon>Chitinophaga</taxon>
    </lineage>
</organism>